<dbReference type="InterPro" id="IPR014867">
    <property type="entry name" value="Spore_coat_CotH_CotH2/3/7"/>
</dbReference>
<comment type="caution">
    <text evidence="2">The sequence shown here is derived from an EMBL/GenBank/DDBJ whole genome shotgun (WGS) entry which is preliminary data.</text>
</comment>
<dbReference type="EMBL" id="MCFH01000063">
    <property type="protein sequence ID" value="ORX42556.1"/>
    <property type="molecule type" value="Genomic_DNA"/>
</dbReference>
<evidence type="ECO:0000313" key="2">
    <source>
        <dbReference type="EMBL" id="ORX42556.1"/>
    </source>
</evidence>
<evidence type="ECO:0000313" key="3">
    <source>
        <dbReference type="Proteomes" id="UP000193719"/>
    </source>
</evidence>
<reference evidence="2 3" key="2">
    <citation type="submission" date="2016-08" db="EMBL/GenBank/DDBJ databases">
        <title>Pervasive Adenine N6-methylation of Active Genes in Fungi.</title>
        <authorList>
            <consortium name="DOE Joint Genome Institute"/>
            <person name="Mondo S.J."/>
            <person name="Dannebaum R.O."/>
            <person name="Kuo R.C."/>
            <person name="Labutti K."/>
            <person name="Haridas S."/>
            <person name="Kuo A."/>
            <person name="Salamov A."/>
            <person name="Ahrendt S.R."/>
            <person name="Lipzen A."/>
            <person name="Sullivan W."/>
            <person name="Andreopoulos W.B."/>
            <person name="Clum A."/>
            <person name="Lindquist E."/>
            <person name="Daum C."/>
            <person name="Ramamoorthy G.K."/>
            <person name="Gryganskyi A."/>
            <person name="Culley D."/>
            <person name="Magnuson J.K."/>
            <person name="James T.Y."/>
            <person name="O'Malley M.A."/>
            <person name="Stajich J.E."/>
            <person name="Spatafora J.W."/>
            <person name="Visel A."/>
            <person name="Grigoriev I.V."/>
        </authorList>
    </citation>
    <scope>NUCLEOTIDE SEQUENCE [LARGE SCALE GENOMIC DNA]</scope>
    <source>
        <strain evidence="3">finn</strain>
    </source>
</reference>
<feature type="chain" id="PRO_5012643674" description="Coth-domain-containing protein" evidence="1">
    <location>
        <begin position="20"/>
        <end position="604"/>
    </location>
</feature>
<keyword evidence="3" id="KW-1185">Reference proteome</keyword>
<dbReference type="PANTHER" id="PTHR40050">
    <property type="entry name" value="INNER SPORE COAT PROTEIN H"/>
    <property type="match status" value="1"/>
</dbReference>
<accession>A0A1Y1UXX5</accession>
<reference evidence="2 3" key="1">
    <citation type="submission" date="2016-08" db="EMBL/GenBank/DDBJ databases">
        <title>Genomes of anaerobic fungi encode conserved fungal cellulosomes for biomass hydrolysis.</title>
        <authorList>
            <consortium name="DOE Joint Genome Institute"/>
            <person name="Haitjema C.H."/>
            <person name="Gilmore S.P."/>
            <person name="Henske J.K."/>
            <person name="Solomon K.V."/>
            <person name="De Groot R."/>
            <person name="Kuo A."/>
            <person name="Mondo S.J."/>
            <person name="Salamov A.A."/>
            <person name="Labutti K."/>
            <person name="Zhao Z."/>
            <person name="Chiniquy J."/>
            <person name="Barry K."/>
            <person name="Brewer H.M."/>
            <person name="Purvine S.O."/>
            <person name="Wright A.T."/>
            <person name="Boxma B."/>
            <person name="Van Alen T."/>
            <person name="Hackstein J.H."/>
            <person name="Baker S.E."/>
            <person name="Grigoriev I.V."/>
            <person name="O'Malley M.A."/>
        </authorList>
    </citation>
    <scope>NUCLEOTIDE SEQUENCE [LARGE SCALE GENOMIC DNA]</scope>
    <source>
        <strain evidence="3">finn</strain>
    </source>
</reference>
<feature type="signal peptide" evidence="1">
    <location>
        <begin position="1"/>
        <end position="19"/>
    </location>
</feature>
<dbReference type="AlphaFoldDB" id="A0A1Y1UXX5"/>
<evidence type="ECO:0000256" key="1">
    <source>
        <dbReference type="SAM" id="SignalP"/>
    </source>
</evidence>
<dbReference type="OrthoDB" id="10267127at2759"/>
<dbReference type="Proteomes" id="UP000193719">
    <property type="component" value="Unassembled WGS sequence"/>
</dbReference>
<dbReference type="Pfam" id="PF08757">
    <property type="entry name" value="CotH"/>
    <property type="match status" value="1"/>
</dbReference>
<dbReference type="STRING" id="1754191.A0A1Y1UXX5"/>
<keyword evidence="1" id="KW-0732">Signal</keyword>
<sequence length="604" mass="69127">MRIRSFGIIISSVVTLVNAKSHFFNVISILGEGSSIGVKYNGIVKPLAVSTFPLFKGTIEADDIKEYKYVSLDSNNNVLEEETINRVYSDENSNINEVYNRSNKEVTITELSQPFKPMFKMGSKKFQPIPKNKIYNIYAKCLQEDYEYLTNNPFVDNLVNTMEVNCTINIISPDSAYQSDGSLHVIGYGSRQYKKLSFGMKFNKKFLGRKGIKLRGMPNDASLVREPLTTELYKAVGVPVQEGTYARLYINNDIYGLYNMVDSFNDRWVGAYVHGDAKSKIGFSYKFYSSTPNGPYASLRYFGESVPLYRDSGTYALDEYEKKDIKEDDSQAQWSPLIRFTKLFHDWVESYGNDNSEKAIDELEKFLNIESLLRLLVIETLIMALDNFWLALSNVALYYNPERNNYQFLPYDFDLGLIGSKDSVLIEKVGYLKDCITWAESKVSIVDHYFTSNIMKHPQIKKRYDVILAITTREIFHSKYLTPYIHSLTDLIMEDVEWNFETINHLSIAYSGKEKHFTLQDFLDNLDYDKTNYDKAARSNLPQLGLSEFIDLRGDYCRAYTSNVDISNNVNISDDVDVSSGSSSLVKSSSLLLTFACLLFLFLA</sequence>
<protein>
    <recommendedName>
        <fullName evidence="4">Coth-domain-containing protein</fullName>
    </recommendedName>
</protein>
<dbReference type="PANTHER" id="PTHR40050:SF1">
    <property type="entry name" value="INNER SPORE COAT PROTEIN H"/>
    <property type="match status" value="1"/>
</dbReference>
<name>A0A1Y1UXX5_9FUNG</name>
<evidence type="ECO:0008006" key="4">
    <source>
        <dbReference type="Google" id="ProtNLM"/>
    </source>
</evidence>
<proteinExistence type="predicted"/>
<organism evidence="2 3">
    <name type="scientific">Piromyces finnis</name>
    <dbReference type="NCBI Taxonomy" id="1754191"/>
    <lineage>
        <taxon>Eukaryota</taxon>
        <taxon>Fungi</taxon>
        <taxon>Fungi incertae sedis</taxon>
        <taxon>Chytridiomycota</taxon>
        <taxon>Chytridiomycota incertae sedis</taxon>
        <taxon>Neocallimastigomycetes</taxon>
        <taxon>Neocallimastigales</taxon>
        <taxon>Neocallimastigaceae</taxon>
        <taxon>Piromyces</taxon>
    </lineage>
</organism>
<gene>
    <name evidence="2" type="ORF">BCR36DRAFT_337329</name>
</gene>